<name>A0A917P8I6_9DEIO</name>
<comment type="subcellular location">
    <subcellularLocation>
        <location evidence="1">Cell envelope</location>
    </subcellularLocation>
</comment>
<reference evidence="6" key="1">
    <citation type="journal article" date="2014" name="Int. J. Syst. Evol. Microbiol.">
        <title>Complete genome sequence of Corynebacterium casei LMG S-19264T (=DSM 44701T), isolated from a smear-ripened cheese.</title>
        <authorList>
            <consortium name="US DOE Joint Genome Institute (JGI-PGF)"/>
            <person name="Walter F."/>
            <person name="Albersmeier A."/>
            <person name="Kalinowski J."/>
            <person name="Ruckert C."/>
        </authorList>
    </citation>
    <scope>NUCLEOTIDE SEQUENCE</scope>
    <source>
        <strain evidence="6">JCM 14371</strain>
    </source>
</reference>
<dbReference type="GO" id="GO:0030246">
    <property type="term" value="F:carbohydrate binding"/>
    <property type="evidence" value="ECO:0007669"/>
    <property type="project" value="UniProtKB-ARBA"/>
</dbReference>
<dbReference type="PANTHER" id="PTHR46847">
    <property type="entry name" value="D-ALLOSE-BINDING PERIPLASMIC PROTEIN-RELATED"/>
    <property type="match status" value="1"/>
</dbReference>
<dbReference type="AlphaFoldDB" id="A0A917P8I6"/>
<accession>A0A917P8I6</accession>
<feature type="signal peptide" evidence="4">
    <location>
        <begin position="1"/>
        <end position="19"/>
    </location>
</feature>
<evidence type="ECO:0000259" key="5">
    <source>
        <dbReference type="Pfam" id="PF13407"/>
    </source>
</evidence>
<keyword evidence="7" id="KW-1185">Reference proteome</keyword>
<dbReference type="Pfam" id="PF13407">
    <property type="entry name" value="Peripla_BP_4"/>
    <property type="match status" value="1"/>
</dbReference>
<dbReference type="GO" id="GO:0030313">
    <property type="term" value="C:cell envelope"/>
    <property type="evidence" value="ECO:0007669"/>
    <property type="project" value="UniProtKB-SubCell"/>
</dbReference>
<dbReference type="RefSeq" id="WP_188961047.1">
    <property type="nucleotide sequence ID" value="NZ_BMOE01000002.1"/>
</dbReference>
<evidence type="ECO:0000313" key="6">
    <source>
        <dbReference type="EMBL" id="GGJ66768.1"/>
    </source>
</evidence>
<dbReference type="InterPro" id="IPR028082">
    <property type="entry name" value="Peripla_BP_I"/>
</dbReference>
<keyword evidence="3 4" id="KW-0732">Signal</keyword>
<reference evidence="6" key="2">
    <citation type="submission" date="2020-09" db="EMBL/GenBank/DDBJ databases">
        <authorList>
            <person name="Sun Q."/>
            <person name="Ohkuma M."/>
        </authorList>
    </citation>
    <scope>NUCLEOTIDE SEQUENCE</scope>
    <source>
        <strain evidence="6">JCM 14371</strain>
    </source>
</reference>
<dbReference type="Proteomes" id="UP000635726">
    <property type="component" value="Unassembled WGS sequence"/>
</dbReference>
<feature type="chain" id="PRO_5037800928" evidence="4">
    <location>
        <begin position="20"/>
        <end position="292"/>
    </location>
</feature>
<dbReference type="CDD" id="cd06323">
    <property type="entry name" value="PBP1_ribose_binding"/>
    <property type="match status" value="1"/>
</dbReference>
<evidence type="ECO:0000256" key="3">
    <source>
        <dbReference type="ARBA" id="ARBA00022729"/>
    </source>
</evidence>
<organism evidence="6 7">
    <name type="scientific">Deinococcus aquiradiocola</name>
    <dbReference type="NCBI Taxonomy" id="393059"/>
    <lineage>
        <taxon>Bacteria</taxon>
        <taxon>Thermotogati</taxon>
        <taxon>Deinococcota</taxon>
        <taxon>Deinococci</taxon>
        <taxon>Deinococcales</taxon>
        <taxon>Deinococcaceae</taxon>
        <taxon>Deinococcus</taxon>
    </lineage>
</organism>
<evidence type="ECO:0000256" key="1">
    <source>
        <dbReference type="ARBA" id="ARBA00004196"/>
    </source>
</evidence>
<protein>
    <submittedName>
        <fullName evidence="6">D-ribose ABC transporter substrate-binding protein</fullName>
    </submittedName>
</protein>
<dbReference type="SUPFAM" id="SSF53822">
    <property type="entry name" value="Periplasmic binding protein-like I"/>
    <property type="match status" value="1"/>
</dbReference>
<dbReference type="InterPro" id="IPR025997">
    <property type="entry name" value="SBP_2_dom"/>
</dbReference>
<evidence type="ECO:0000256" key="4">
    <source>
        <dbReference type="SAM" id="SignalP"/>
    </source>
</evidence>
<dbReference type="Gene3D" id="3.40.50.2300">
    <property type="match status" value="2"/>
</dbReference>
<comment type="similarity">
    <text evidence="2">Belongs to the bacterial solute-binding protein 2 family.</text>
</comment>
<gene>
    <name evidence="6" type="primary">rbsB</name>
    <name evidence="6" type="ORF">GCM10008939_08640</name>
</gene>
<evidence type="ECO:0000256" key="2">
    <source>
        <dbReference type="ARBA" id="ARBA00007639"/>
    </source>
</evidence>
<feature type="domain" description="Periplasmic binding protein" evidence="5">
    <location>
        <begin position="24"/>
        <end position="272"/>
    </location>
</feature>
<proteinExistence type="inferred from homology"/>
<dbReference type="PANTHER" id="PTHR46847:SF1">
    <property type="entry name" value="D-ALLOSE-BINDING PERIPLASMIC PROTEIN-RELATED"/>
    <property type="match status" value="1"/>
</dbReference>
<evidence type="ECO:0000313" key="7">
    <source>
        <dbReference type="Proteomes" id="UP000635726"/>
    </source>
</evidence>
<dbReference type="EMBL" id="BMOE01000002">
    <property type="protein sequence ID" value="GGJ66768.1"/>
    <property type="molecule type" value="Genomic_DNA"/>
</dbReference>
<sequence>MRKSLLTLSLLASFSSALAATPTIGLSISTLNNPFFVDLKTGAETAAKGKANLIVLDAQNKPDKQVSDLEDLITRKVSVIVVNATDSDAIVPAIKKANAAHIPVITVDRRVNGGQLAYHIASDNVAGGKLAAQYISKLLGGKGNVVELQGIPGESGTRDRGAGFNTVMKATPGVKIVAAQAADFDRAKGLTVMENILQAQPKIDAVFAHNDEMILGAMQAVKASGRKIILVGFDAIDDAVKAVKAGDINATVAQQPKLIGQMGIEKALGLIKTGKVPATTQNVVIPTKLVLK</sequence>
<comment type="caution">
    <text evidence="6">The sequence shown here is derived from an EMBL/GenBank/DDBJ whole genome shotgun (WGS) entry which is preliminary data.</text>
</comment>